<dbReference type="InterPro" id="IPR000467">
    <property type="entry name" value="G_patch_dom"/>
</dbReference>
<dbReference type="InterPro" id="IPR022783">
    <property type="entry name" value="GCFC_dom"/>
</dbReference>
<dbReference type="PROSITE" id="PS50174">
    <property type="entry name" value="G_PATCH"/>
    <property type="match status" value="1"/>
</dbReference>
<dbReference type="GO" id="GO:0000390">
    <property type="term" value="P:spliceosomal complex disassembly"/>
    <property type="evidence" value="ECO:0007669"/>
    <property type="project" value="InterPro"/>
</dbReference>
<feature type="compositionally biased region" description="Basic and acidic residues" evidence="8">
    <location>
        <begin position="92"/>
        <end position="103"/>
    </location>
</feature>
<dbReference type="PANTHER" id="PTHR23329:SF1">
    <property type="entry name" value="TUFTELIN-INTERACTING PROTEIN 11"/>
    <property type="match status" value="1"/>
</dbReference>
<dbReference type="EMBL" id="SPRX01000003">
    <property type="protein sequence ID" value="TIC69564.1"/>
    <property type="molecule type" value="Genomic_DNA"/>
</dbReference>
<dbReference type="GO" id="GO:0071008">
    <property type="term" value="C:U2-type post-mRNA release spliceosomal complex"/>
    <property type="evidence" value="ECO:0007669"/>
    <property type="project" value="TreeGrafter"/>
</dbReference>
<dbReference type="InterPro" id="IPR045211">
    <property type="entry name" value="TFP11/STIP/Ntr1"/>
</dbReference>
<feature type="compositionally biased region" description="Basic residues" evidence="8">
    <location>
        <begin position="250"/>
        <end position="273"/>
    </location>
</feature>
<comment type="caution">
    <text evidence="10">The sequence shown here is derived from an EMBL/GenBank/DDBJ whole genome shotgun (WGS) entry which is preliminary data.</text>
</comment>
<comment type="similarity">
    <text evidence="2 7">Belongs to the TFP11/STIP family.</text>
</comment>
<dbReference type="InterPro" id="IPR022159">
    <property type="entry name" value="STIP/TFIP11_N"/>
</dbReference>
<evidence type="ECO:0000256" key="2">
    <source>
        <dbReference type="ARBA" id="ARBA00010900"/>
    </source>
</evidence>
<name>A0A4T0TW75_9BASI</name>
<dbReference type="GO" id="GO:0003676">
    <property type="term" value="F:nucleic acid binding"/>
    <property type="evidence" value="ECO:0007669"/>
    <property type="project" value="InterPro"/>
</dbReference>
<comment type="subcellular location">
    <subcellularLocation>
        <location evidence="1 7">Nucleus</location>
    </subcellularLocation>
</comment>
<reference evidence="10 11" key="1">
    <citation type="submission" date="2019-03" db="EMBL/GenBank/DDBJ databases">
        <title>Sequencing 25 genomes of Wallemia mellicola.</title>
        <authorList>
            <person name="Gostincar C."/>
        </authorList>
    </citation>
    <scope>NUCLEOTIDE SEQUENCE [LARGE SCALE GENOMIC DNA]</scope>
    <source>
        <strain evidence="10 11">EXF-757</strain>
    </source>
</reference>
<dbReference type="Pfam" id="PF12457">
    <property type="entry name" value="TIP_N"/>
    <property type="match status" value="1"/>
</dbReference>
<evidence type="ECO:0000256" key="8">
    <source>
        <dbReference type="SAM" id="MobiDB-lite"/>
    </source>
</evidence>
<evidence type="ECO:0000256" key="5">
    <source>
        <dbReference type="ARBA" id="ARBA00023187"/>
    </source>
</evidence>
<evidence type="ECO:0000256" key="1">
    <source>
        <dbReference type="ARBA" id="ARBA00004123"/>
    </source>
</evidence>
<evidence type="ECO:0000256" key="4">
    <source>
        <dbReference type="ARBA" id="ARBA00022728"/>
    </source>
</evidence>
<evidence type="ECO:0000313" key="11">
    <source>
        <dbReference type="Proteomes" id="UP000310708"/>
    </source>
</evidence>
<dbReference type="PANTHER" id="PTHR23329">
    <property type="entry name" value="TUFTELIN-INTERACTING PROTEIN 11-RELATED"/>
    <property type="match status" value="1"/>
</dbReference>
<evidence type="ECO:0000259" key="9">
    <source>
        <dbReference type="PROSITE" id="PS50174"/>
    </source>
</evidence>
<keyword evidence="6 7" id="KW-0539">Nucleus</keyword>
<feature type="compositionally biased region" description="Basic and acidic residues" evidence="8">
    <location>
        <begin position="224"/>
        <end position="240"/>
    </location>
</feature>
<dbReference type="SMART" id="SM00443">
    <property type="entry name" value="G_patch"/>
    <property type="match status" value="1"/>
</dbReference>
<accession>A0A4T0TW75</accession>
<feature type="region of interest" description="Disordered" evidence="8">
    <location>
        <begin position="1"/>
        <end position="29"/>
    </location>
</feature>
<keyword evidence="3 7" id="KW-0507">mRNA processing</keyword>
<evidence type="ECO:0000256" key="6">
    <source>
        <dbReference type="ARBA" id="ARBA00023242"/>
    </source>
</evidence>
<dbReference type="Proteomes" id="UP000310708">
    <property type="component" value="Unassembled WGS sequence"/>
</dbReference>
<feature type="compositionally biased region" description="Polar residues" evidence="8">
    <location>
        <begin position="1"/>
        <end position="10"/>
    </location>
</feature>
<evidence type="ECO:0000256" key="7">
    <source>
        <dbReference type="PIRNR" id="PIRNR017706"/>
    </source>
</evidence>
<dbReference type="Pfam" id="PF01585">
    <property type="entry name" value="G-patch"/>
    <property type="match status" value="1"/>
</dbReference>
<dbReference type="InterPro" id="IPR024933">
    <property type="entry name" value="TFP11"/>
</dbReference>
<dbReference type="Pfam" id="PF07842">
    <property type="entry name" value="GCFC"/>
    <property type="match status" value="1"/>
</dbReference>
<evidence type="ECO:0000313" key="10">
    <source>
        <dbReference type="EMBL" id="TIC69564.1"/>
    </source>
</evidence>
<keyword evidence="4 7" id="KW-0747">Spliceosome</keyword>
<dbReference type="AlphaFoldDB" id="A0A4T0TW75"/>
<gene>
    <name evidence="10" type="ORF">E3Q01_00386</name>
</gene>
<sequence>MGRSDYNSSSDEMEDDKINTGNNDLDAELDLFDNPYKRKRSTDRQADKEAALYGVFGDEYPKATNPVKGDRKDISHQLITSPPRAPQFVSTHKPETHDVIHDLEEQEDGSSASYSSSDEEERPKLEKEDEYIDEEPSKPHMGSQHKQKSSGLFSKPAEQVSRAELSREDEKHFASIQNSFGAKMLASMGWKAGYGLGEGGKGIAVPIEASKARPQGAGVGAVNERTRAQKMEAKRRGEKVSDDEEDIRDRRKKGEQKQKAAWKTKQPKQKTKTQHMTYEEVLEALGDQPQVETTVGPILDLTGAQPQEVTSSLASHLSGWTPTSDSNKLPELRHNIRLIADESRGQLEGLAREAKVINDRRKALLEQEKVIVKTVDHDLMRIERMKSIEIAIESLEKVSKEISTLSTPILDLFTEPIVNLVRNYSKEYEEYRLDEAVVGAIAPSFKLLIGRWMPLSDDESSSTNWIGELRKWKKGLIMNHSPTDKQSLVRLNDFNDDFKPQVSTKPTIFVMTPYESLIWTCWLPRLRAGLINDWEATTPSKATRVLEEWTDLLPQFIYDNMMDQLLLPKVMKVIDNWKPSSEHSLHSLVFPWLPYLGDRLSNIMDLSKRKLSSWLKGWQVDQGLPKDMQIWKRVLKSKEWDELMLRHVVPKLSSHLREELVINPRSQVHEPLEKVLEWKDTIRVKVFASIFSNIFIPKFVDTLYIWLVSPKPNYEQVAQWYSLWKGYFPDLLLADTNFSEGFKIALDLINQAMGLGDEAPKRLIKPVINIGDKKKAPKKERREHKEATFFDVAKEFIEEHNLLLVSTRSLHRKGHMLYKVSSNAIGKGGVTVYIDDDAVWVEPEVSGQDKTHQDFIPMTLEMVVQKAISHE</sequence>
<organism evidence="10 11">
    <name type="scientific">Wallemia mellicola</name>
    <dbReference type="NCBI Taxonomy" id="1708541"/>
    <lineage>
        <taxon>Eukaryota</taxon>
        <taxon>Fungi</taxon>
        <taxon>Dikarya</taxon>
        <taxon>Basidiomycota</taxon>
        <taxon>Wallemiomycotina</taxon>
        <taxon>Wallemiomycetes</taxon>
        <taxon>Wallemiales</taxon>
        <taxon>Wallemiaceae</taxon>
        <taxon>Wallemia</taxon>
    </lineage>
</organism>
<keyword evidence="5 7" id="KW-0508">mRNA splicing</keyword>
<feature type="region of interest" description="Disordered" evidence="8">
    <location>
        <begin position="54"/>
        <end position="171"/>
    </location>
</feature>
<dbReference type="PIRSF" id="PIRSF017706">
    <property type="entry name" value="TFIP11"/>
    <property type="match status" value="1"/>
</dbReference>
<protein>
    <submittedName>
        <fullName evidence="10">TFP11-domain-containing protein</fullName>
    </submittedName>
</protein>
<feature type="region of interest" description="Disordered" evidence="8">
    <location>
        <begin position="212"/>
        <end position="274"/>
    </location>
</feature>
<feature type="domain" description="G-patch" evidence="9">
    <location>
        <begin position="177"/>
        <end position="224"/>
    </location>
</feature>
<evidence type="ECO:0000256" key="3">
    <source>
        <dbReference type="ARBA" id="ARBA00022664"/>
    </source>
</evidence>
<proteinExistence type="inferred from homology"/>